<dbReference type="InterPro" id="IPR001283">
    <property type="entry name" value="CRISP-related"/>
</dbReference>
<dbReference type="PRINTS" id="PR00838">
    <property type="entry name" value="V5ALLERGEN"/>
</dbReference>
<dbReference type="Pfam" id="PF00188">
    <property type="entry name" value="CAP"/>
    <property type="match status" value="2"/>
</dbReference>
<dbReference type="SUPFAM" id="SSF55797">
    <property type="entry name" value="PR-1-like"/>
    <property type="match status" value="2"/>
</dbReference>
<evidence type="ECO:0000259" key="3">
    <source>
        <dbReference type="SMART" id="SM00198"/>
    </source>
</evidence>
<sequence length="235" mass="27255">MELPLTWDLNLENYAKWWASSRREDCRLMHSFPEGDFKLGENIYWGSGNTWTPTDAVNAWADEKKYYDYASNSCVEGQLCGHYTQIVWKTTRRVGCARVICDSGDVFMTCNYDPPGNYIVRATKMELPLTWDSNLENYAKWWASQRREVRRLMHSFPESDFKLGENISWGSGNTWTPTHVANAWADEKKYYDYASNSCVEGQLCGDYTQNVWKSTRRVGCARVIRNSGDVFMTCN</sequence>
<dbReference type="EMBL" id="JAVYJV010000003">
    <property type="protein sequence ID" value="KAK4374516.1"/>
    <property type="molecule type" value="Genomic_DNA"/>
</dbReference>
<comment type="caution">
    <text evidence="4">The sequence shown here is derived from an EMBL/GenBank/DDBJ whole genome shotgun (WGS) entry which is preliminary data.</text>
</comment>
<keyword evidence="2" id="KW-0568">Pathogenesis-related protein</keyword>
<dbReference type="InterPro" id="IPR018244">
    <property type="entry name" value="Allrgn_V5/Tpx1_CS"/>
</dbReference>
<name>A0AAE1VS35_9SOLA</name>
<dbReference type="PANTHER" id="PTHR10334">
    <property type="entry name" value="CYSTEINE-RICH SECRETORY PROTEIN-RELATED"/>
    <property type="match status" value="1"/>
</dbReference>
<evidence type="ECO:0000256" key="1">
    <source>
        <dbReference type="ARBA" id="ARBA00003143"/>
    </source>
</evidence>
<dbReference type="InterPro" id="IPR002413">
    <property type="entry name" value="V5_allergen-like"/>
</dbReference>
<comment type="function">
    <text evidence="1">Probably involved in the defense reaction of plants against pathogens.</text>
</comment>
<dbReference type="InterPro" id="IPR014044">
    <property type="entry name" value="CAP_dom"/>
</dbReference>
<proteinExistence type="predicted"/>
<reference evidence="4" key="1">
    <citation type="submission" date="2023-12" db="EMBL/GenBank/DDBJ databases">
        <title>Genome assembly of Anisodus tanguticus.</title>
        <authorList>
            <person name="Wang Y.-J."/>
        </authorList>
    </citation>
    <scope>NUCLEOTIDE SEQUENCE</scope>
    <source>
        <strain evidence="4">KB-2021</strain>
        <tissue evidence="4">Leaf</tissue>
    </source>
</reference>
<gene>
    <name evidence="4" type="ORF">RND71_005193</name>
</gene>
<keyword evidence="5" id="KW-1185">Reference proteome</keyword>
<dbReference type="Proteomes" id="UP001291623">
    <property type="component" value="Unassembled WGS sequence"/>
</dbReference>
<evidence type="ECO:0000313" key="4">
    <source>
        <dbReference type="EMBL" id="KAK4374516.1"/>
    </source>
</evidence>
<evidence type="ECO:0000313" key="5">
    <source>
        <dbReference type="Proteomes" id="UP001291623"/>
    </source>
</evidence>
<feature type="domain" description="SCP" evidence="3">
    <location>
        <begin position="2"/>
        <end position="120"/>
    </location>
</feature>
<dbReference type="PROSITE" id="PS01009">
    <property type="entry name" value="CRISP_1"/>
    <property type="match status" value="1"/>
</dbReference>
<dbReference type="GO" id="GO:0005576">
    <property type="term" value="C:extracellular region"/>
    <property type="evidence" value="ECO:0007669"/>
    <property type="project" value="InterPro"/>
</dbReference>
<dbReference type="SMART" id="SM00198">
    <property type="entry name" value="SCP"/>
    <property type="match status" value="2"/>
</dbReference>
<dbReference type="CDD" id="cd05381">
    <property type="entry name" value="CAP_PR-1"/>
    <property type="match status" value="1"/>
</dbReference>
<keyword evidence="2" id="KW-0611">Plant defense</keyword>
<dbReference type="PRINTS" id="PR00837">
    <property type="entry name" value="V5TPXLIKE"/>
</dbReference>
<dbReference type="AlphaFoldDB" id="A0AAE1VS35"/>
<evidence type="ECO:0000256" key="2">
    <source>
        <dbReference type="ARBA" id="ARBA00023265"/>
    </source>
</evidence>
<feature type="domain" description="SCP" evidence="3">
    <location>
        <begin position="121"/>
        <end position="235"/>
    </location>
</feature>
<dbReference type="Gene3D" id="3.40.33.10">
    <property type="entry name" value="CAP"/>
    <property type="match status" value="2"/>
</dbReference>
<accession>A0AAE1VS35</accession>
<dbReference type="InterPro" id="IPR035940">
    <property type="entry name" value="CAP_sf"/>
</dbReference>
<dbReference type="FunFam" id="3.40.33.10:FF:000004">
    <property type="entry name" value="CAP, cysteine-rich secretory protein, antigen 5"/>
    <property type="match status" value="1"/>
</dbReference>
<organism evidence="4 5">
    <name type="scientific">Anisodus tanguticus</name>
    <dbReference type="NCBI Taxonomy" id="243964"/>
    <lineage>
        <taxon>Eukaryota</taxon>
        <taxon>Viridiplantae</taxon>
        <taxon>Streptophyta</taxon>
        <taxon>Embryophyta</taxon>
        <taxon>Tracheophyta</taxon>
        <taxon>Spermatophyta</taxon>
        <taxon>Magnoliopsida</taxon>
        <taxon>eudicotyledons</taxon>
        <taxon>Gunneridae</taxon>
        <taxon>Pentapetalae</taxon>
        <taxon>asterids</taxon>
        <taxon>lamiids</taxon>
        <taxon>Solanales</taxon>
        <taxon>Solanaceae</taxon>
        <taxon>Solanoideae</taxon>
        <taxon>Hyoscyameae</taxon>
        <taxon>Anisodus</taxon>
    </lineage>
</organism>
<protein>
    <recommendedName>
        <fullName evidence="3">SCP domain-containing protein</fullName>
    </recommendedName>
</protein>
<dbReference type="PROSITE" id="PS01010">
    <property type="entry name" value="CRISP_2"/>
    <property type="match status" value="1"/>
</dbReference>